<feature type="region of interest" description="Disordered" evidence="1">
    <location>
        <begin position="177"/>
        <end position="215"/>
    </location>
</feature>
<protein>
    <submittedName>
        <fullName evidence="2">Uncharacterized protein</fullName>
    </submittedName>
</protein>
<evidence type="ECO:0000313" key="3">
    <source>
        <dbReference type="Proteomes" id="UP000266723"/>
    </source>
</evidence>
<organism evidence="2 3">
    <name type="scientific">Brassica cretica</name>
    <name type="common">Mustard</name>
    <dbReference type="NCBI Taxonomy" id="69181"/>
    <lineage>
        <taxon>Eukaryota</taxon>
        <taxon>Viridiplantae</taxon>
        <taxon>Streptophyta</taxon>
        <taxon>Embryophyta</taxon>
        <taxon>Tracheophyta</taxon>
        <taxon>Spermatophyta</taxon>
        <taxon>Magnoliopsida</taxon>
        <taxon>eudicotyledons</taxon>
        <taxon>Gunneridae</taxon>
        <taxon>Pentapetalae</taxon>
        <taxon>rosids</taxon>
        <taxon>malvids</taxon>
        <taxon>Brassicales</taxon>
        <taxon>Brassicaceae</taxon>
        <taxon>Brassiceae</taxon>
        <taxon>Brassica</taxon>
    </lineage>
</organism>
<dbReference type="EMBL" id="QGKV02002055">
    <property type="protein sequence ID" value="KAF3498366.1"/>
    <property type="molecule type" value="Genomic_DNA"/>
</dbReference>
<sequence>MIQVKSGMIFLKSGMIFLKSGVILLKSGIIQVKSGLAISLGLSSWPGETGFSSVSSSIWSRIWTKLQSGRSWVEPIDGPVDLSDLIGRMNLSWDVWNVLIGLVQGLGHIRPGNGSWLRADPIMRSNALVTRKDKGPAEPSAAALDGVNPLNTTPIGPVIGENAGETLRVQTNLVDTGTRVENDPLNRNLEQHDEEVVESSNAGRHSAPAGGARDE</sequence>
<name>A0ABQ7ALT1_BRACR</name>
<dbReference type="Proteomes" id="UP000266723">
    <property type="component" value="Unassembled WGS sequence"/>
</dbReference>
<accession>A0ABQ7ALT1</accession>
<reference evidence="2 3" key="1">
    <citation type="journal article" date="2020" name="BMC Genomics">
        <title>Intraspecific diversification of the crop wild relative Brassica cretica Lam. using demographic model selection.</title>
        <authorList>
            <person name="Kioukis A."/>
            <person name="Michalopoulou V.A."/>
            <person name="Briers L."/>
            <person name="Pirintsos S."/>
            <person name="Studholme D.J."/>
            <person name="Pavlidis P."/>
            <person name="Sarris P.F."/>
        </authorList>
    </citation>
    <scope>NUCLEOTIDE SEQUENCE [LARGE SCALE GENOMIC DNA]</scope>
    <source>
        <strain evidence="3">cv. PFS-1207/04</strain>
    </source>
</reference>
<evidence type="ECO:0000256" key="1">
    <source>
        <dbReference type="SAM" id="MobiDB-lite"/>
    </source>
</evidence>
<keyword evidence="3" id="KW-1185">Reference proteome</keyword>
<comment type="caution">
    <text evidence="2">The sequence shown here is derived from an EMBL/GenBank/DDBJ whole genome shotgun (WGS) entry which is preliminary data.</text>
</comment>
<proteinExistence type="predicted"/>
<gene>
    <name evidence="2" type="ORF">DY000_02052272</name>
</gene>
<evidence type="ECO:0000313" key="2">
    <source>
        <dbReference type="EMBL" id="KAF3498366.1"/>
    </source>
</evidence>